<dbReference type="AlphaFoldDB" id="A0A0M3HFB3"/>
<evidence type="ECO:0000313" key="1">
    <source>
        <dbReference type="Proteomes" id="UP000036681"/>
    </source>
</evidence>
<proteinExistence type="predicted"/>
<reference evidence="2" key="1">
    <citation type="submission" date="2017-02" db="UniProtKB">
        <authorList>
            <consortium name="WormBaseParasite"/>
        </authorList>
    </citation>
    <scope>IDENTIFICATION</scope>
</reference>
<accession>A0A0M3HFB3</accession>
<organism evidence="1 2">
    <name type="scientific">Ascaris lumbricoides</name>
    <name type="common">Giant roundworm</name>
    <dbReference type="NCBI Taxonomy" id="6252"/>
    <lineage>
        <taxon>Eukaryota</taxon>
        <taxon>Metazoa</taxon>
        <taxon>Ecdysozoa</taxon>
        <taxon>Nematoda</taxon>
        <taxon>Chromadorea</taxon>
        <taxon>Rhabditida</taxon>
        <taxon>Spirurina</taxon>
        <taxon>Ascaridomorpha</taxon>
        <taxon>Ascaridoidea</taxon>
        <taxon>Ascarididae</taxon>
        <taxon>Ascaris</taxon>
    </lineage>
</organism>
<dbReference type="Proteomes" id="UP000036681">
    <property type="component" value="Unplaced"/>
</dbReference>
<sequence>MKLFGSFFSRLCSILLLENMRQKSGRTLFITKQFSFQRNPMQITSGNYENTTHGTATQVRDEDLSCLFWFACEETD</sequence>
<dbReference type="WBParaSite" id="ALUE_0000020801-mRNA-1">
    <property type="protein sequence ID" value="ALUE_0000020801-mRNA-1"/>
    <property type="gene ID" value="ALUE_0000020801"/>
</dbReference>
<evidence type="ECO:0000313" key="2">
    <source>
        <dbReference type="WBParaSite" id="ALUE_0000020801-mRNA-1"/>
    </source>
</evidence>
<name>A0A0M3HFB3_ASCLU</name>
<protein>
    <submittedName>
        <fullName evidence="2">Secreted protein</fullName>
    </submittedName>
</protein>
<keyword evidence="1" id="KW-1185">Reference proteome</keyword>